<reference evidence="4" key="2">
    <citation type="submission" date="2021-04" db="EMBL/GenBank/DDBJ databases">
        <authorList>
            <person name="Gilroy R."/>
        </authorList>
    </citation>
    <scope>NUCLEOTIDE SEQUENCE</scope>
    <source>
        <strain evidence="4">CHK189-11263</strain>
    </source>
</reference>
<dbReference type="AlphaFoldDB" id="A0A9D2S5W0"/>
<dbReference type="InterPro" id="IPR040198">
    <property type="entry name" value="Fido_containing"/>
</dbReference>
<comment type="caution">
    <text evidence="4">The sequence shown here is derived from an EMBL/GenBank/DDBJ whole genome shotgun (WGS) entry which is preliminary data.</text>
</comment>
<keyword evidence="2" id="KW-0547">Nucleotide-binding</keyword>
<gene>
    <name evidence="4" type="ORF">H9714_06480</name>
</gene>
<dbReference type="Proteomes" id="UP000824208">
    <property type="component" value="Unassembled WGS sequence"/>
</dbReference>
<sequence>MEYTLLSTLYYQDRERYETVYQKRFHSDYAVHLDFEVNGNPAFFLQTPELYAMLTDILRMNQEVSKLVSILPAKAIFQFTRRCLIDEIVLTNSIEGVRSTRKEISAILDELEERSRGKRFYGLVKKYTMLQTTDELPLESCADIRAIYDELVLPEIRAEDQTNVPDGKWFRKELVSILSPSQKEIHKGLYPEAKIIHAMEQALAFLHDKSCDILFRLSIFHYLLEYIHPFYDGNGRLGRFICSYLLSRELEPVTGYRLSYTVKENIREYNQAFSNCNEPRNRGDLTPFAIMFLRIIQESVFKLRDSLEDGNTKWNYYTDIIKSSGLIGEGDPFRVYPLYDLLVQATLFSENGIQTKIIMDVLDISRGTLTAKLEKIPSGLLVKQKIANTNYYSLDLKALDEWQKPQ</sequence>
<protein>
    <submittedName>
        <fullName evidence="4">Fic family protein</fullName>
    </submittedName>
</protein>
<proteinExistence type="predicted"/>
<evidence type="ECO:0000256" key="1">
    <source>
        <dbReference type="PIRSR" id="PIRSR640198-1"/>
    </source>
</evidence>
<dbReference type="GO" id="GO:0005524">
    <property type="term" value="F:ATP binding"/>
    <property type="evidence" value="ECO:0007669"/>
    <property type="project" value="UniProtKB-KW"/>
</dbReference>
<feature type="domain" description="Fido" evidence="3">
    <location>
        <begin position="151"/>
        <end position="294"/>
    </location>
</feature>
<reference evidence="4" key="1">
    <citation type="journal article" date="2021" name="PeerJ">
        <title>Extensive microbial diversity within the chicken gut microbiome revealed by metagenomics and culture.</title>
        <authorList>
            <person name="Gilroy R."/>
            <person name="Ravi A."/>
            <person name="Getino M."/>
            <person name="Pursley I."/>
            <person name="Horton D.L."/>
            <person name="Alikhan N.F."/>
            <person name="Baker D."/>
            <person name="Gharbi K."/>
            <person name="Hall N."/>
            <person name="Watson M."/>
            <person name="Adriaenssens E.M."/>
            <person name="Foster-Nyarko E."/>
            <person name="Jarju S."/>
            <person name="Secka A."/>
            <person name="Antonio M."/>
            <person name="Oren A."/>
            <person name="Chaudhuri R.R."/>
            <person name="La Ragione R."/>
            <person name="Hildebrand F."/>
            <person name="Pallen M.J."/>
        </authorList>
    </citation>
    <scope>NUCLEOTIDE SEQUENCE</scope>
    <source>
        <strain evidence="4">CHK189-11263</strain>
    </source>
</reference>
<name>A0A9D2S5W0_9FIRM</name>
<dbReference type="PANTHER" id="PTHR13504">
    <property type="entry name" value="FIDO DOMAIN-CONTAINING PROTEIN DDB_G0283145"/>
    <property type="match status" value="1"/>
</dbReference>
<dbReference type="EMBL" id="DWYC01000054">
    <property type="protein sequence ID" value="HJB57181.1"/>
    <property type="molecule type" value="Genomic_DNA"/>
</dbReference>
<accession>A0A9D2S5W0</accession>
<dbReference type="InterPro" id="IPR003812">
    <property type="entry name" value="Fido"/>
</dbReference>
<feature type="binding site" evidence="2">
    <location>
        <position position="277"/>
    </location>
    <ligand>
        <name>ATP</name>
        <dbReference type="ChEBI" id="CHEBI:30616"/>
    </ligand>
</feature>
<evidence type="ECO:0000256" key="2">
    <source>
        <dbReference type="PIRSR" id="PIRSR640198-2"/>
    </source>
</evidence>
<dbReference type="Pfam" id="PF02661">
    <property type="entry name" value="Fic"/>
    <property type="match status" value="1"/>
</dbReference>
<dbReference type="Gene3D" id="1.10.3290.10">
    <property type="entry name" value="Fido-like domain"/>
    <property type="match status" value="1"/>
</dbReference>
<feature type="binding site" evidence="2">
    <location>
        <begin position="232"/>
        <end position="239"/>
    </location>
    <ligand>
        <name>ATP</name>
        <dbReference type="ChEBI" id="CHEBI:30616"/>
    </ligand>
</feature>
<dbReference type="InterPro" id="IPR036597">
    <property type="entry name" value="Fido-like_dom_sf"/>
</dbReference>
<evidence type="ECO:0000313" key="5">
    <source>
        <dbReference type="Proteomes" id="UP000824208"/>
    </source>
</evidence>
<organism evidence="4 5">
    <name type="scientific">Candidatus Flavonifractor intestinipullorum</name>
    <dbReference type="NCBI Taxonomy" id="2838587"/>
    <lineage>
        <taxon>Bacteria</taxon>
        <taxon>Bacillati</taxon>
        <taxon>Bacillota</taxon>
        <taxon>Clostridia</taxon>
        <taxon>Eubacteriales</taxon>
        <taxon>Oscillospiraceae</taxon>
        <taxon>Flavonifractor</taxon>
    </lineage>
</organism>
<feature type="active site" evidence="1">
    <location>
        <position position="228"/>
    </location>
</feature>
<evidence type="ECO:0000259" key="3">
    <source>
        <dbReference type="PROSITE" id="PS51459"/>
    </source>
</evidence>
<dbReference type="PROSITE" id="PS51459">
    <property type="entry name" value="FIDO"/>
    <property type="match status" value="1"/>
</dbReference>
<dbReference type="PANTHER" id="PTHR13504:SF40">
    <property type="entry name" value="FIDO DOMAIN-CONTAINING PROTEIN"/>
    <property type="match status" value="1"/>
</dbReference>
<dbReference type="SUPFAM" id="SSF140931">
    <property type="entry name" value="Fic-like"/>
    <property type="match status" value="1"/>
</dbReference>
<keyword evidence="2" id="KW-0067">ATP-binding</keyword>
<evidence type="ECO:0000313" key="4">
    <source>
        <dbReference type="EMBL" id="HJB57181.1"/>
    </source>
</evidence>